<name>A0A6A7A3R5_9PLEO</name>
<sequence length="207" mass="23156">MQLSSILFLAGAASVIASPVPEARKPEHGVCHVWAQLTEYTPAVNTPHLDIEVRILDGKGVEIQNPVWFNGKPIGEKQRLIYPSGWFNDKTGKNPLSPEEDARLANGTVSLHNIINPDSELKISWAYAGKRITFPNGKLDAQMTNALQFEYTLHRGGTDKATIMFNDLPDLDWGFARCRRVDKEWIASAPGIGRSDRIRRVRCDFNC</sequence>
<reference evidence="2" key="1">
    <citation type="journal article" date="2020" name="Stud. Mycol.">
        <title>101 Dothideomycetes genomes: a test case for predicting lifestyles and emergence of pathogens.</title>
        <authorList>
            <person name="Haridas S."/>
            <person name="Albert R."/>
            <person name="Binder M."/>
            <person name="Bloem J."/>
            <person name="Labutti K."/>
            <person name="Salamov A."/>
            <person name="Andreopoulos B."/>
            <person name="Baker S."/>
            <person name="Barry K."/>
            <person name="Bills G."/>
            <person name="Bluhm B."/>
            <person name="Cannon C."/>
            <person name="Castanera R."/>
            <person name="Culley D."/>
            <person name="Daum C."/>
            <person name="Ezra D."/>
            <person name="Gonzalez J."/>
            <person name="Henrissat B."/>
            <person name="Kuo A."/>
            <person name="Liang C."/>
            <person name="Lipzen A."/>
            <person name="Lutzoni F."/>
            <person name="Magnuson J."/>
            <person name="Mondo S."/>
            <person name="Nolan M."/>
            <person name="Ohm R."/>
            <person name="Pangilinan J."/>
            <person name="Park H.-J."/>
            <person name="Ramirez L."/>
            <person name="Alfaro M."/>
            <person name="Sun H."/>
            <person name="Tritt A."/>
            <person name="Yoshinaga Y."/>
            <person name="Zwiers L.-H."/>
            <person name="Turgeon B."/>
            <person name="Goodwin S."/>
            <person name="Spatafora J."/>
            <person name="Crous P."/>
            <person name="Grigoriev I."/>
        </authorList>
    </citation>
    <scope>NUCLEOTIDE SEQUENCE</scope>
    <source>
        <strain evidence="2">CBS 113818</strain>
    </source>
</reference>
<feature type="signal peptide" evidence="1">
    <location>
        <begin position="1"/>
        <end position="17"/>
    </location>
</feature>
<gene>
    <name evidence="2" type="ORF">CC86DRAFT_454675</name>
</gene>
<accession>A0A6A7A3R5</accession>
<keyword evidence="1" id="KW-0732">Signal</keyword>
<evidence type="ECO:0000256" key="1">
    <source>
        <dbReference type="SAM" id="SignalP"/>
    </source>
</evidence>
<feature type="chain" id="PRO_5025497935" evidence="1">
    <location>
        <begin position="18"/>
        <end position="207"/>
    </location>
</feature>
<dbReference type="EMBL" id="MU006223">
    <property type="protein sequence ID" value="KAF2827941.1"/>
    <property type="molecule type" value="Genomic_DNA"/>
</dbReference>
<protein>
    <submittedName>
        <fullName evidence="2">Uncharacterized protein</fullName>
    </submittedName>
</protein>
<evidence type="ECO:0000313" key="2">
    <source>
        <dbReference type="EMBL" id="KAF2827941.1"/>
    </source>
</evidence>
<keyword evidence="3" id="KW-1185">Reference proteome</keyword>
<dbReference type="AlphaFoldDB" id="A0A6A7A3R5"/>
<evidence type="ECO:0000313" key="3">
    <source>
        <dbReference type="Proteomes" id="UP000799424"/>
    </source>
</evidence>
<organism evidence="2 3">
    <name type="scientific">Ophiobolus disseminans</name>
    <dbReference type="NCBI Taxonomy" id="1469910"/>
    <lineage>
        <taxon>Eukaryota</taxon>
        <taxon>Fungi</taxon>
        <taxon>Dikarya</taxon>
        <taxon>Ascomycota</taxon>
        <taxon>Pezizomycotina</taxon>
        <taxon>Dothideomycetes</taxon>
        <taxon>Pleosporomycetidae</taxon>
        <taxon>Pleosporales</taxon>
        <taxon>Pleosporineae</taxon>
        <taxon>Phaeosphaeriaceae</taxon>
        <taxon>Ophiobolus</taxon>
    </lineage>
</organism>
<proteinExistence type="predicted"/>
<dbReference type="Proteomes" id="UP000799424">
    <property type="component" value="Unassembled WGS sequence"/>
</dbReference>